<feature type="binding site" evidence="12">
    <location>
        <position position="535"/>
    </location>
    <ligand>
        <name>ATP</name>
        <dbReference type="ChEBI" id="CHEBI:30616"/>
    </ligand>
</feature>
<dbReference type="PROSITE" id="PS00107">
    <property type="entry name" value="PROTEIN_KINASE_ATP"/>
    <property type="match status" value="1"/>
</dbReference>
<dbReference type="GO" id="GO:0016020">
    <property type="term" value="C:membrane"/>
    <property type="evidence" value="ECO:0007669"/>
    <property type="project" value="UniProtKB-SubCell"/>
</dbReference>
<dbReference type="InterPro" id="IPR017441">
    <property type="entry name" value="Protein_kinase_ATP_BS"/>
</dbReference>
<evidence type="ECO:0000313" key="17">
    <source>
        <dbReference type="Proteomes" id="UP001180020"/>
    </source>
</evidence>
<feature type="transmembrane region" description="Helical" evidence="13">
    <location>
        <begin position="450"/>
        <end position="471"/>
    </location>
</feature>
<dbReference type="FunFam" id="2.60.120.430:FF:000007">
    <property type="entry name" value="FERONIA receptor-like kinase"/>
    <property type="match status" value="1"/>
</dbReference>
<dbReference type="SMART" id="SM00220">
    <property type="entry name" value="S_TKc"/>
    <property type="match status" value="1"/>
</dbReference>
<evidence type="ECO:0000256" key="5">
    <source>
        <dbReference type="ARBA" id="ARBA00022729"/>
    </source>
</evidence>
<evidence type="ECO:0000256" key="7">
    <source>
        <dbReference type="ARBA" id="ARBA00022777"/>
    </source>
</evidence>
<organism evidence="16 17">
    <name type="scientific">Acorus calamus</name>
    <name type="common">Sweet flag</name>
    <dbReference type="NCBI Taxonomy" id="4465"/>
    <lineage>
        <taxon>Eukaryota</taxon>
        <taxon>Viridiplantae</taxon>
        <taxon>Streptophyta</taxon>
        <taxon>Embryophyta</taxon>
        <taxon>Tracheophyta</taxon>
        <taxon>Spermatophyta</taxon>
        <taxon>Magnoliopsida</taxon>
        <taxon>Liliopsida</taxon>
        <taxon>Acoraceae</taxon>
        <taxon>Acorus</taxon>
    </lineage>
</organism>
<feature type="domain" description="Protein kinase" evidence="15">
    <location>
        <begin position="506"/>
        <end position="681"/>
    </location>
</feature>
<dbReference type="AlphaFoldDB" id="A0AAV9C6V5"/>
<reference evidence="16" key="1">
    <citation type="journal article" date="2023" name="Nat. Commun.">
        <title>Diploid and tetraploid genomes of Acorus and the evolution of monocots.</title>
        <authorList>
            <person name="Ma L."/>
            <person name="Liu K.W."/>
            <person name="Li Z."/>
            <person name="Hsiao Y.Y."/>
            <person name="Qi Y."/>
            <person name="Fu T."/>
            <person name="Tang G.D."/>
            <person name="Zhang D."/>
            <person name="Sun W.H."/>
            <person name="Liu D.K."/>
            <person name="Li Y."/>
            <person name="Chen G.Z."/>
            <person name="Liu X.D."/>
            <person name="Liao X.Y."/>
            <person name="Jiang Y.T."/>
            <person name="Yu X."/>
            <person name="Hao Y."/>
            <person name="Huang J."/>
            <person name="Zhao X.W."/>
            <person name="Ke S."/>
            <person name="Chen Y.Y."/>
            <person name="Wu W.L."/>
            <person name="Hsu J.L."/>
            <person name="Lin Y.F."/>
            <person name="Huang M.D."/>
            <person name="Li C.Y."/>
            <person name="Huang L."/>
            <person name="Wang Z.W."/>
            <person name="Zhao X."/>
            <person name="Zhong W.Y."/>
            <person name="Peng D.H."/>
            <person name="Ahmad S."/>
            <person name="Lan S."/>
            <person name="Zhang J.S."/>
            <person name="Tsai W.C."/>
            <person name="Van de Peer Y."/>
            <person name="Liu Z.J."/>
        </authorList>
    </citation>
    <scope>NUCLEOTIDE SEQUENCE</scope>
    <source>
        <strain evidence="16">CP</strain>
    </source>
</reference>
<feature type="signal peptide" evidence="14">
    <location>
        <begin position="1"/>
        <end position="23"/>
    </location>
</feature>
<keyword evidence="2" id="KW-0723">Serine/threonine-protein kinase</keyword>
<dbReference type="GO" id="GO:0004674">
    <property type="term" value="F:protein serine/threonine kinase activity"/>
    <property type="evidence" value="ECO:0007669"/>
    <property type="project" value="UniProtKB-KW"/>
</dbReference>
<dbReference type="PROSITE" id="PS00108">
    <property type="entry name" value="PROTEIN_KINASE_ST"/>
    <property type="match status" value="1"/>
</dbReference>
<sequence length="681" mass="76205">MNTHESNRHWFSLLLVIVTVTTSIYPIIAQNSTTYVPAENILLNCGAPSGKLYALDGRAWGGDIRSNYAPAIKNTVSAIPSNQNSSIPTVPYMTARIFQTKFTYTFPVTPGRKFIRLYFYPSNYTNLNFTDSNSSFTVSVGSYTLLRNFSALLTTQAMNRDYMTKEFSVNVSSNTLNLTFAPSSGKENTFAFVNGIEIVSTPQIFDGSDTFSQPQIVGTTSTLTIDEHTALETVVRLNVGGQSVSPVDDSGLYREWDDDSPYIYGAVVGMTYPKDPNVTIKYSDTIPEYIAPPVVYGTARSMGPNALVNLNYKLTWIATVDAGFYYLVRLHFCEIIYPVTKVNMRVFDVFINNMTAVQGLDVIAYTEGGGIGVPIYLDFIVFFPNTSASSQQDLWIALHPDISNKPVYYNAELNGLEIFKLNDSTGNLYAQKLSKQQTVDTGKKKRIRRFLFISIGVAGAVLLILLLAYALRHWRRRQILILQSSVSSNQGRVFSISEIKTATKYFSESLVIGVGGFGKVYRGEINDGLTCVAIKRGNQLNQGAHEFRTEIEILSKLRHRHLVSLIGYCDEKDEMILVYDFMANGTLRDHLYKTQNPPLTWKQRLKICIGAARGFHYLHTGAKPNIIHRDVKTTNILLDDKWVAKVSDFGLSKVTPELDCTHVSTTVKGSFGYLDPEYFWN</sequence>
<dbReference type="Pfam" id="PF12819">
    <property type="entry name" value="Malectin_like"/>
    <property type="match status" value="1"/>
</dbReference>
<keyword evidence="16" id="KW-0675">Receptor</keyword>
<keyword evidence="6 12" id="KW-0547">Nucleotide-binding</keyword>
<evidence type="ECO:0000256" key="2">
    <source>
        <dbReference type="ARBA" id="ARBA00022527"/>
    </source>
</evidence>
<dbReference type="GO" id="GO:0004714">
    <property type="term" value="F:transmembrane receptor protein tyrosine kinase activity"/>
    <property type="evidence" value="ECO:0007669"/>
    <property type="project" value="InterPro"/>
</dbReference>
<dbReference type="Pfam" id="PF07714">
    <property type="entry name" value="PK_Tyr_Ser-Thr"/>
    <property type="match status" value="1"/>
</dbReference>
<dbReference type="InterPro" id="IPR024788">
    <property type="entry name" value="Malectin-like_Carb-bd_dom"/>
</dbReference>
<keyword evidence="7 16" id="KW-0418">Kinase</keyword>
<name>A0AAV9C6V5_ACOCL</name>
<dbReference type="FunFam" id="2.60.120.430:FF:000003">
    <property type="entry name" value="FERONIA receptor-like kinase"/>
    <property type="match status" value="1"/>
</dbReference>
<keyword evidence="10 13" id="KW-0472">Membrane</keyword>
<protein>
    <submittedName>
        <fullName evidence="16">Receptor-like protein kinase FERONIA</fullName>
    </submittedName>
</protein>
<evidence type="ECO:0000256" key="6">
    <source>
        <dbReference type="ARBA" id="ARBA00022741"/>
    </source>
</evidence>
<comment type="subcellular location">
    <subcellularLocation>
        <location evidence="1">Membrane</location>
        <topology evidence="1">Single-pass type I membrane protein</topology>
    </subcellularLocation>
</comment>
<dbReference type="GO" id="GO:0005524">
    <property type="term" value="F:ATP binding"/>
    <property type="evidence" value="ECO:0007669"/>
    <property type="project" value="UniProtKB-UniRule"/>
</dbReference>
<dbReference type="Gene3D" id="2.60.120.430">
    <property type="entry name" value="Galactose-binding lectin"/>
    <property type="match status" value="2"/>
</dbReference>
<evidence type="ECO:0000256" key="3">
    <source>
        <dbReference type="ARBA" id="ARBA00022679"/>
    </source>
</evidence>
<dbReference type="InterPro" id="IPR045272">
    <property type="entry name" value="ANXUR1/2-like"/>
</dbReference>
<keyword evidence="4 13" id="KW-0812">Transmembrane</keyword>
<evidence type="ECO:0000256" key="14">
    <source>
        <dbReference type="SAM" id="SignalP"/>
    </source>
</evidence>
<gene>
    <name evidence="16" type="primary">FER</name>
    <name evidence="16" type="ORF">QJS10_CPB21g01667</name>
</gene>
<dbReference type="InterPro" id="IPR000719">
    <property type="entry name" value="Prot_kinase_dom"/>
</dbReference>
<dbReference type="EMBL" id="JAUJYO010000021">
    <property type="protein sequence ID" value="KAK1284399.1"/>
    <property type="molecule type" value="Genomic_DNA"/>
</dbReference>
<dbReference type="Gene3D" id="3.30.200.20">
    <property type="entry name" value="Phosphorylase Kinase, domain 1"/>
    <property type="match status" value="1"/>
</dbReference>
<dbReference type="InterPro" id="IPR011009">
    <property type="entry name" value="Kinase-like_dom_sf"/>
</dbReference>
<keyword evidence="5 14" id="KW-0732">Signal</keyword>
<evidence type="ECO:0000256" key="12">
    <source>
        <dbReference type="PROSITE-ProRule" id="PRU10141"/>
    </source>
</evidence>
<evidence type="ECO:0000256" key="13">
    <source>
        <dbReference type="SAM" id="Phobius"/>
    </source>
</evidence>
<keyword evidence="11" id="KW-0325">Glycoprotein</keyword>
<accession>A0AAV9C6V5</accession>
<evidence type="ECO:0000256" key="9">
    <source>
        <dbReference type="ARBA" id="ARBA00022989"/>
    </source>
</evidence>
<evidence type="ECO:0000313" key="16">
    <source>
        <dbReference type="EMBL" id="KAK1284399.1"/>
    </source>
</evidence>
<keyword evidence="17" id="KW-1185">Reference proteome</keyword>
<proteinExistence type="predicted"/>
<dbReference type="InterPro" id="IPR001245">
    <property type="entry name" value="Ser-Thr/Tyr_kinase_cat_dom"/>
</dbReference>
<evidence type="ECO:0000256" key="10">
    <source>
        <dbReference type="ARBA" id="ARBA00023136"/>
    </source>
</evidence>
<dbReference type="PROSITE" id="PS50011">
    <property type="entry name" value="PROTEIN_KINASE_DOM"/>
    <property type="match status" value="1"/>
</dbReference>
<keyword evidence="3" id="KW-0808">Transferase</keyword>
<comment type="caution">
    <text evidence="16">The sequence shown here is derived from an EMBL/GenBank/DDBJ whole genome shotgun (WGS) entry which is preliminary data.</text>
</comment>
<dbReference type="Gene3D" id="1.10.510.10">
    <property type="entry name" value="Transferase(Phosphotransferase) domain 1"/>
    <property type="match status" value="1"/>
</dbReference>
<reference evidence="16" key="2">
    <citation type="submission" date="2023-06" db="EMBL/GenBank/DDBJ databases">
        <authorList>
            <person name="Ma L."/>
            <person name="Liu K.-W."/>
            <person name="Li Z."/>
            <person name="Hsiao Y.-Y."/>
            <person name="Qi Y."/>
            <person name="Fu T."/>
            <person name="Tang G."/>
            <person name="Zhang D."/>
            <person name="Sun W.-H."/>
            <person name="Liu D.-K."/>
            <person name="Li Y."/>
            <person name="Chen G.-Z."/>
            <person name="Liu X.-D."/>
            <person name="Liao X.-Y."/>
            <person name="Jiang Y.-T."/>
            <person name="Yu X."/>
            <person name="Hao Y."/>
            <person name="Huang J."/>
            <person name="Zhao X.-W."/>
            <person name="Ke S."/>
            <person name="Chen Y.-Y."/>
            <person name="Wu W.-L."/>
            <person name="Hsu J.-L."/>
            <person name="Lin Y.-F."/>
            <person name="Huang M.-D."/>
            <person name="Li C.-Y."/>
            <person name="Huang L."/>
            <person name="Wang Z.-W."/>
            <person name="Zhao X."/>
            <person name="Zhong W.-Y."/>
            <person name="Peng D.-H."/>
            <person name="Ahmad S."/>
            <person name="Lan S."/>
            <person name="Zhang J.-S."/>
            <person name="Tsai W.-C."/>
            <person name="Van De Peer Y."/>
            <person name="Liu Z.-J."/>
        </authorList>
    </citation>
    <scope>NUCLEOTIDE SEQUENCE</scope>
    <source>
        <strain evidence="16">CP</strain>
        <tissue evidence="16">Leaves</tissue>
    </source>
</reference>
<dbReference type="InterPro" id="IPR008271">
    <property type="entry name" value="Ser/Thr_kinase_AS"/>
</dbReference>
<keyword evidence="9 13" id="KW-1133">Transmembrane helix</keyword>
<dbReference type="Proteomes" id="UP001180020">
    <property type="component" value="Unassembled WGS sequence"/>
</dbReference>
<dbReference type="SUPFAM" id="SSF56112">
    <property type="entry name" value="Protein kinase-like (PK-like)"/>
    <property type="match status" value="1"/>
</dbReference>
<dbReference type="PANTHER" id="PTHR34590:SF5">
    <property type="entry name" value="OS04G0586500 PROTEIN"/>
    <property type="match status" value="1"/>
</dbReference>
<keyword evidence="8 12" id="KW-0067">ATP-binding</keyword>
<evidence type="ECO:0000256" key="1">
    <source>
        <dbReference type="ARBA" id="ARBA00004479"/>
    </source>
</evidence>
<evidence type="ECO:0000256" key="11">
    <source>
        <dbReference type="ARBA" id="ARBA00023180"/>
    </source>
</evidence>
<feature type="chain" id="PRO_5043989951" evidence="14">
    <location>
        <begin position="24"/>
        <end position="681"/>
    </location>
</feature>
<evidence type="ECO:0000256" key="4">
    <source>
        <dbReference type="ARBA" id="ARBA00022692"/>
    </source>
</evidence>
<evidence type="ECO:0000259" key="15">
    <source>
        <dbReference type="PROSITE" id="PS50011"/>
    </source>
</evidence>
<evidence type="ECO:0000256" key="8">
    <source>
        <dbReference type="ARBA" id="ARBA00022840"/>
    </source>
</evidence>
<dbReference type="FunFam" id="3.30.200.20:FF:000039">
    <property type="entry name" value="receptor-like protein kinase FERONIA"/>
    <property type="match status" value="1"/>
</dbReference>
<dbReference type="PANTHER" id="PTHR34590">
    <property type="entry name" value="OS03G0124300 PROTEIN-RELATED"/>
    <property type="match status" value="1"/>
</dbReference>